<dbReference type="Proteomes" id="UP000186104">
    <property type="component" value="Chromosome"/>
</dbReference>
<evidence type="ECO:0000256" key="11">
    <source>
        <dbReference type="ARBA" id="ARBA00023211"/>
    </source>
</evidence>
<dbReference type="InterPro" id="IPR036421">
    <property type="entry name" value="Fe_dep_repressor_sf"/>
</dbReference>
<dbReference type="InterPro" id="IPR050536">
    <property type="entry name" value="DtxR_MntR_Metal-Reg"/>
</dbReference>
<feature type="domain" description="HTH dtxR-type" evidence="13">
    <location>
        <begin position="1"/>
        <end position="66"/>
    </location>
</feature>
<dbReference type="InterPro" id="IPR038157">
    <property type="entry name" value="FeoA_core_dom"/>
</dbReference>
<dbReference type="InterPro" id="IPR022689">
    <property type="entry name" value="Iron_dep_repressor"/>
</dbReference>
<dbReference type="Pfam" id="PF04023">
    <property type="entry name" value="FeoA"/>
    <property type="match status" value="1"/>
</dbReference>
<keyword evidence="5" id="KW-0678">Repressor</keyword>
<dbReference type="GO" id="GO:0045892">
    <property type="term" value="P:negative regulation of DNA-templated transcription"/>
    <property type="evidence" value="ECO:0007669"/>
    <property type="project" value="TreeGrafter"/>
</dbReference>
<dbReference type="EMBL" id="CP015961">
    <property type="protein sequence ID" value="ANI93132.1"/>
    <property type="molecule type" value="Genomic_DNA"/>
</dbReference>
<dbReference type="PANTHER" id="PTHR33238:SF11">
    <property type="entry name" value="TRANSCRIPTIONAL REGULATOR MNTR"/>
    <property type="match status" value="1"/>
</dbReference>
<dbReference type="Gene3D" id="2.30.30.90">
    <property type="match status" value="1"/>
</dbReference>
<proteinExistence type="inferred from homology"/>
<keyword evidence="10" id="KW-0804">Transcription</keyword>
<comment type="similarity">
    <text evidence="2">Belongs to the DtxR/MntR family.</text>
</comment>
<dbReference type="Gene3D" id="1.10.10.10">
    <property type="entry name" value="Winged helix-like DNA-binding domain superfamily/Winged helix DNA-binding domain"/>
    <property type="match status" value="1"/>
</dbReference>
<evidence type="ECO:0000256" key="3">
    <source>
        <dbReference type="ARBA" id="ARBA00011738"/>
    </source>
</evidence>
<dbReference type="PROSITE" id="PS50944">
    <property type="entry name" value="HTH_DTXR"/>
    <property type="match status" value="1"/>
</dbReference>
<protein>
    <recommendedName>
        <fullName evidence="12">Manganese transport regulator</fullName>
    </recommendedName>
</protein>
<evidence type="ECO:0000256" key="12">
    <source>
        <dbReference type="ARBA" id="ARBA00032593"/>
    </source>
</evidence>
<evidence type="ECO:0000313" key="15">
    <source>
        <dbReference type="Proteomes" id="UP000186104"/>
    </source>
</evidence>
<dbReference type="InterPro" id="IPR007167">
    <property type="entry name" value="Fe-transptr_FeoA-like"/>
</dbReference>
<dbReference type="SUPFAM" id="SSF46785">
    <property type="entry name" value="Winged helix' DNA-binding domain"/>
    <property type="match status" value="1"/>
</dbReference>
<evidence type="ECO:0000256" key="2">
    <source>
        <dbReference type="ARBA" id="ARBA00007871"/>
    </source>
</evidence>
<evidence type="ECO:0000256" key="10">
    <source>
        <dbReference type="ARBA" id="ARBA00023163"/>
    </source>
</evidence>
<evidence type="ECO:0000256" key="1">
    <source>
        <dbReference type="ARBA" id="ARBA00004496"/>
    </source>
</evidence>
<gene>
    <name evidence="14" type="ORF">BJL86_2368</name>
</gene>
<evidence type="ECO:0000259" key="13">
    <source>
        <dbReference type="PROSITE" id="PS50944"/>
    </source>
</evidence>
<dbReference type="SMART" id="SM00529">
    <property type="entry name" value="HTH_DTXR"/>
    <property type="match status" value="1"/>
</dbReference>
<accession>A0A173LQQ0</accession>
<evidence type="ECO:0000256" key="7">
    <source>
        <dbReference type="ARBA" id="ARBA00023015"/>
    </source>
</evidence>
<sequence>MPHNISSVTEDYLTAVFKAEEWNDAATTSDLAAALSVTASTVSSTLKRLAHEGYLDYQPYGQITLTPAGRKIAVGVLRRRRIIETYLFDKLGLSQDVVHGEADVLEHAVSPLVLDAMYDAVGRPTHDPHGDPIPTEAGEIPGEQGTAVTELDNGAAGTVTRVRDGNPAVVRYLSSLGVVVGAKVDVVTHLPEVGTVSIEVDGVGRDIPVAVASAIRIA</sequence>
<dbReference type="AlphaFoldDB" id="A0A173LQQ0"/>
<name>A0A173LQQ0_9ACTN</name>
<keyword evidence="7" id="KW-0805">Transcription regulation</keyword>
<dbReference type="GO" id="GO:0046983">
    <property type="term" value="F:protein dimerization activity"/>
    <property type="evidence" value="ECO:0007669"/>
    <property type="project" value="InterPro"/>
</dbReference>
<evidence type="ECO:0000256" key="5">
    <source>
        <dbReference type="ARBA" id="ARBA00022491"/>
    </source>
</evidence>
<dbReference type="Pfam" id="PF02742">
    <property type="entry name" value="Fe_dep_repr_C"/>
    <property type="match status" value="1"/>
</dbReference>
<dbReference type="GO" id="GO:0003677">
    <property type="term" value="F:DNA binding"/>
    <property type="evidence" value="ECO:0007669"/>
    <property type="project" value="UniProtKB-KW"/>
</dbReference>
<dbReference type="PANTHER" id="PTHR33238">
    <property type="entry name" value="IRON (METAL) DEPENDENT REPRESSOR, DTXR FAMILY"/>
    <property type="match status" value="1"/>
</dbReference>
<organism evidence="14 15">
    <name type="scientific">Dietzia timorensis</name>
    <dbReference type="NCBI Taxonomy" id="499555"/>
    <lineage>
        <taxon>Bacteria</taxon>
        <taxon>Bacillati</taxon>
        <taxon>Actinomycetota</taxon>
        <taxon>Actinomycetes</taxon>
        <taxon>Mycobacteriales</taxon>
        <taxon>Dietziaceae</taxon>
        <taxon>Dietzia</taxon>
    </lineage>
</organism>
<dbReference type="InterPro" id="IPR008988">
    <property type="entry name" value="Transcriptional_repressor_C"/>
</dbReference>
<dbReference type="GO" id="GO:0003700">
    <property type="term" value="F:DNA-binding transcription factor activity"/>
    <property type="evidence" value="ECO:0007669"/>
    <property type="project" value="InterPro"/>
</dbReference>
<dbReference type="InterPro" id="IPR022687">
    <property type="entry name" value="HTH_DTXR"/>
</dbReference>
<keyword evidence="9" id="KW-0010">Activator</keyword>
<keyword evidence="4" id="KW-0963">Cytoplasm</keyword>
<dbReference type="InterPro" id="IPR036388">
    <property type="entry name" value="WH-like_DNA-bd_sf"/>
</dbReference>
<evidence type="ECO:0000256" key="4">
    <source>
        <dbReference type="ARBA" id="ARBA00022490"/>
    </source>
</evidence>
<keyword evidence="11" id="KW-0464">Manganese</keyword>
<dbReference type="STRING" id="499555.BJL86_2368"/>
<dbReference type="InterPro" id="IPR036390">
    <property type="entry name" value="WH_DNA-bd_sf"/>
</dbReference>
<dbReference type="Gene3D" id="1.10.60.10">
    <property type="entry name" value="Iron dependent repressor, metal binding and dimerisation domain"/>
    <property type="match status" value="1"/>
</dbReference>
<dbReference type="SMART" id="SM00899">
    <property type="entry name" value="FeoA"/>
    <property type="match status" value="1"/>
</dbReference>
<dbReference type="InterPro" id="IPR001367">
    <property type="entry name" value="Fe_dep_repressor"/>
</dbReference>
<dbReference type="GO" id="GO:0046914">
    <property type="term" value="F:transition metal ion binding"/>
    <property type="evidence" value="ECO:0007669"/>
    <property type="project" value="InterPro"/>
</dbReference>
<dbReference type="Pfam" id="PF01325">
    <property type="entry name" value="Fe_dep_repress"/>
    <property type="match status" value="1"/>
</dbReference>
<comment type="subunit">
    <text evidence="3">Homodimer.</text>
</comment>
<keyword evidence="8" id="KW-0238">DNA-binding</keyword>
<dbReference type="SUPFAM" id="SSF50037">
    <property type="entry name" value="C-terminal domain of transcriptional repressors"/>
    <property type="match status" value="1"/>
</dbReference>
<keyword evidence="6" id="KW-0408">Iron</keyword>
<evidence type="ECO:0000256" key="6">
    <source>
        <dbReference type="ARBA" id="ARBA00023004"/>
    </source>
</evidence>
<evidence type="ECO:0000256" key="9">
    <source>
        <dbReference type="ARBA" id="ARBA00023159"/>
    </source>
</evidence>
<reference evidence="14 15" key="1">
    <citation type="submission" date="2016-06" db="EMBL/GenBank/DDBJ databases">
        <title>Complete genome sequence of a saline-alkali tolerant type strain Dietzia timorensis ID05-A0528T.</title>
        <authorList>
            <person name="Wu X."/>
        </authorList>
    </citation>
    <scope>NUCLEOTIDE SEQUENCE [LARGE SCALE GENOMIC DNA]</scope>
    <source>
        <strain evidence="14 15">ID05-A0528</strain>
    </source>
</reference>
<evidence type="ECO:0000313" key="14">
    <source>
        <dbReference type="EMBL" id="ANI93132.1"/>
    </source>
</evidence>
<keyword evidence="15" id="KW-1185">Reference proteome</keyword>
<dbReference type="GO" id="GO:0005737">
    <property type="term" value="C:cytoplasm"/>
    <property type="evidence" value="ECO:0007669"/>
    <property type="project" value="UniProtKB-SubCell"/>
</dbReference>
<evidence type="ECO:0000256" key="8">
    <source>
        <dbReference type="ARBA" id="ARBA00023125"/>
    </source>
</evidence>
<dbReference type="KEGG" id="dtm:BJL86_2368"/>
<dbReference type="SUPFAM" id="SSF47979">
    <property type="entry name" value="Iron-dependent repressor protein, dimerization domain"/>
    <property type="match status" value="1"/>
</dbReference>
<dbReference type="RefSeq" id="WP_067475924.1">
    <property type="nucleotide sequence ID" value="NZ_CP015961.1"/>
</dbReference>
<dbReference type="OrthoDB" id="9791355at2"/>
<comment type="subcellular location">
    <subcellularLocation>
        <location evidence="1">Cytoplasm</location>
    </subcellularLocation>
</comment>